<dbReference type="eggNOG" id="COG2344">
    <property type="taxonomic scope" value="Bacteria"/>
</dbReference>
<dbReference type="NCBIfam" id="NF003994">
    <property type="entry name" value="PRK05472.2-3"/>
    <property type="match status" value="1"/>
</dbReference>
<comment type="subunit">
    <text evidence="7">Homodimer.</text>
</comment>
<dbReference type="NCBIfam" id="NF003996">
    <property type="entry name" value="PRK05472.2-5"/>
    <property type="match status" value="1"/>
</dbReference>
<evidence type="ECO:0000313" key="10">
    <source>
        <dbReference type="Proteomes" id="UP000000323"/>
    </source>
</evidence>
<organism evidence="9 10">
    <name type="scientific">Thermobaculum terrenum (strain ATCC BAA-798 / CCMEE 7001 / YNP1)</name>
    <dbReference type="NCBI Taxonomy" id="525904"/>
    <lineage>
        <taxon>Bacteria</taxon>
        <taxon>Bacillati</taxon>
        <taxon>Chloroflexota</taxon>
        <taxon>Chloroflexia</taxon>
        <taxon>Candidatus Thermobaculales</taxon>
        <taxon>Candidatus Thermobaculaceae</taxon>
        <taxon>Thermobaculum</taxon>
    </lineage>
</organism>
<feature type="binding site" evidence="7">
    <location>
        <begin position="89"/>
        <end position="94"/>
    </location>
    <ligand>
        <name>NAD(+)</name>
        <dbReference type="ChEBI" id="CHEBI:57540"/>
    </ligand>
</feature>
<dbReference type="EMBL" id="CP001825">
    <property type="protein sequence ID" value="ACZ41956.1"/>
    <property type="molecule type" value="Genomic_DNA"/>
</dbReference>
<dbReference type="GO" id="GO:0051775">
    <property type="term" value="P:response to redox state"/>
    <property type="evidence" value="ECO:0007669"/>
    <property type="project" value="InterPro"/>
</dbReference>
<name>D1CGA0_THET1</name>
<evidence type="ECO:0000256" key="4">
    <source>
        <dbReference type="ARBA" id="ARBA00023027"/>
    </source>
</evidence>
<dbReference type="GO" id="GO:0005737">
    <property type="term" value="C:cytoplasm"/>
    <property type="evidence" value="ECO:0007669"/>
    <property type="project" value="UniProtKB-SubCell"/>
</dbReference>
<keyword evidence="4 7" id="KW-0520">NAD</keyword>
<dbReference type="InterPro" id="IPR009718">
    <property type="entry name" value="Rex_DNA-bd_C_dom"/>
</dbReference>
<keyword evidence="5 7" id="KW-0238">DNA-binding</keyword>
<dbReference type="NCBIfam" id="NF003995">
    <property type="entry name" value="PRK05472.2-4"/>
    <property type="match status" value="1"/>
</dbReference>
<dbReference type="HOGENOM" id="CLU_061534_1_1_0"/>
<keyword evidence="6 7" id="KW-0804">Transcription</keyword>
<dbReference type="OrthoDB" id="9784760at2"/>
<dbReference type="HAMAP" id="MF_01131">
    <property type="entry name" value="Rex"/>
    <property type="match status" value="1"/>
</dbReference>
<evidence type="ECO:0000313" key="9">
    <source>
        <dbReference type="EMBL" id="ACZ41956.1"/>
    </source>
</evidence>
<dbReference type="SUPFAM" id="SSF51735">
    <property type="entry name" value="NAD(P)-binding Rossmann-fold domains"/>
    <property type="match status" value="1"/>
</dbReference>
<dbReference type="InterPro" id="IPR036291">
    <property type="entry name" value="NAD(P)-bd_dom_sf"/>
</dbReference>
<dbReference type="Pfam" id="PF06971">
    <property type="entry name" value="Put_DNA-bind_N"/>
    <property type="match status" value="1"/>
</dbReference>
<dbReference type="AlphaFoldDB" id="D1CGA0"/>
<dbReference type="Pfam" id="PF02629">
    <property type="entry name" value="CoA_binding"/>
    <property type="match status" value="1"/>
</dbReference>
<dbReference type="InterPro" id="IPR058236">
    <property type="entry name" value="Rex_actinobacterial-type"/>
</dbReference>
<comment type="function">
    <text evidence="7">Modulates transcription in response to changes in cellular NADH/NAD(+) redox state.</text>
</comment>
<keyword evidence="10" id="KW-1185">Reference proteome</keyword>
<dbReference type="InterPro" id="IPR022876">
    <property type="entry name" value="Tscrpt_rep_Rex"/>
</dbReference>
<dbReference type="Gene3D" id="3.40.50.720">
    <property type="entry name" value="NAD(P)-binding Rossmann-like Domain"/>
    <property type="match status" value="1"/>
</dbReference>
<dbReference type="GO" id="GO:0003700">
    <property type="term" value="F:DNA-binding transcription factor activity"/>
    <property type="evidence" value="ECO:0007669"/>
    <property type="project" value="UniProtKB-UniRule"/>
</dbReference>
<dbReference type="GO" id="GO:0003677">
    <property type="term" value="F:DNA binding"/>
    <property type="evidence" value="ECO:0007669"/>
    <property type="project" value="UniProtKB-UniRule"/>
</dbReference>
<keyword evidence="1 7" id="KW-0963">Cytoplasm</keyword>
<evidence type="ECO:0000259" key="8">
    <source>
        <dbReference type="SMART" id="SM00881"/>
    </source>
</evidence>
<dbReference type="PANTHER" id="PTHR35786:SF1">
    <property type="entry name" value="REDOX-SENSING TRANSCRIPTIONAL REPRESSOR REX 1"/>
    <property type="match status" value="1"/>
</dbReference>
<dbReference type="GO" id="GO:0045892">
    <property type="term" value="P:negative regulation of DNA-templated transcription"/>
    <property type="evidence" value="ECO:0007669"/>
    <property type="project" value="InterPro"/>
</dbReference>
<dbReference type="Proteomes" id="UP000000323">
    <property type="component" value="Chromosome 1"/>
</dbReference>
<dbReference type="NCBIfam" id="NF003993">
    <property type="entry name" value="PRK05472.2-2"/>
    <property type="match status" value="1"/>
</dbReference>
<feature type="DNA-binding region" description="H-T-H motif" evidence="7">
    <location>
        <begin position="15"/>
        <end position="54"/>
    </location>
</feature>
<evidence type="ECO:0000256" key="6">
    <source>
        <dbReference type="ARBA" id="ARBA00023163"/>
    </source>
</evidence>
<dbReference type="NCBIfam" id="NF003989">
    <property type="entry name" value="PRK05472.1-3"/>
    <property type="match status" value="1"/>
</dbReference>
<dbReference type="SMART" id="SM00881">
    <property type="entry name" value="CoA_binding"/>
    <property type="match status" value="1"/>
</dbReference>
<gene>
    <name evidence="7" type="primary">rex</name>
    <name evidence="9" type="ordered locus">Tter_1040</name>
</gene>
<dbReference type="InterPro" id="IPR036388">
    <property type="entry name" value="WH-like_DNA-bd_sf"/>
</dbReference>
<evidence type="ECO:0000256" key="5">
    <source>
        <dbReference type="ARBA" id="ARBA00023125"/>
    </source>
</evidence>
<dbReference type="PANTHER" id="PTHR35786">
    <property type="entry name" value="REDOX-SENSING TRANSCRIPTIONAL REPRESSOR REX"/>
    <property type="match status" value="1"/>
</dbReference>
<dbReference type="SUPFAM" id="SSF46785">
    <property type="entry name" value="Winged helix' DNA-binding domain"/>
    <property type="match status" value="1"/>
</dbReference>
<comment type="similarity">
    <text evidence="7">Belongs to the transcriptional regulatory Rex family.</text>
</comment>
<comment type="subcellular location">
    <subcellularLocation>
        <location evidence="7">Cytoplasm</location>
    </subcellularLocation>
</comment>
<evidence type="ECO:0000256" key="2">
    <source>
        <dbReference type="ARBA" id="ARBA00022491"/>
    </source>
</evidence>
<keyword evidence="2 7" id="KW-0678">Repressor</keyword>
<feature type="domain" description="CoA-binding" evidence="8">
    <location>
        <begin position="78"/>
        <end position="179"/>
    </location>
</feature>
<evidence type="ECO:0000256" key="7">
    <source>
        <dbReference type="HAMAP-Rule" id="MF_01131"/>
    </source>
</evidence>
<proteinExistence type="inferred from homology"/>
<accession>D1CGA0</accession>
<dbReference type="RefSeq" id="WP_012874991.1">
    <property type="nucleotide sequence ID" value="NC_013525.1"/>
</dbReference>
<dbReference type="STRING" id="525904.Tter_1040"/>
<dbReference type="Gene3D" id="1.10.10.10">
    <property type="entry name" value="Winged helix-like DNA-binding domain superfamily/Winged helix DNA-binding domain"/>
    <property type="match status" value="1"/>
</dbReference>
<evidence type="ECO:0000256" key="1">
    <source>
        <dbReference type="ARBA" id="ARBA00022490"/>
    </source>
</evidence>
<sequence>MQRDIPEVVIKRLPIYYRSLQQMAQMGKDVVSSQELAKSAGVTATQVRRDLSYFGEFGKQGKGYSVELLLSELRRILNLDRDWDVVLVGAGSLGRAVTRYPRLEQHGFRIRHVYDHNPNRINTRLNGLVVEDVSLMPEQISREGIRIAIIAVPPSSAQEVADELVRSGIKAILNYAPATIQVPDDVRVYDIDPVAAMQSLTYYLEPYESRRKRKLSSASDRIDITS</sequence>
<evidence type="ECO:0000256" key="3">
    <source>
        <dbReference type="ARBA" id="ARBA00023015"/>
    </source>
</evidence>
<dbReference type="InterPro" id="IPR003781">
    <property type="entry name" value="CoA-bd"/>
</dbReference>
<dbReference type="KEGG" id="ttr:Tter_1040"/>
<protein>
    <recommendedName>
        <fullName evidence="7">Redox-sensing transcriptional repressor Rex</fullName>
    </recommendedName>
</protein>
<keyword evidence="3 7" id="KW-0805">Transcription regulation</keyword>
<reference evidence="10" key="1">
    <citation type="journal article" date="2010" name="Stand. Genomic Sci.">
        <title>Complete genome sequence of 'Thermobaculum terrenum' type strain (YNP1).</title>
        <authorList>
            <person name="Kiss H."/>
            <person name="Cleland D."/>
            <person name="Lapidus A."/>
            <person name="Lucas S."/>
            <person name="Glavina Del Rio T."/>
            <person name="Nolan M."/>
            <person name="Tice H."/>
            <person name="Han C."/>
            <person name="Goodwin L."/>
            <person name="Pitluck S."/>
            <person name="Liolios K."/>
            <person name="Ivanova N."/>
            <person name="Mavromatis K."/>
            <person name="Ovchinnikova G."/>
            <person name="Pati A."/>
            <person name="Chen A."/>
            <person name="Palaniappan K."/>
            <person name="Land M."/>
            <person name="Hauser L."/>
            <person name="Chang Y."/>
            <person name="Jeffries C."/>
            <person name="Lu M."/>
            <person name="Brettin T."/>
            <person name="Detter J."/>
            <person name="Goker M."/>
            <person name="Tindall B."/>
            <person name="Beck B."/>
            <person name="McDermott T."/>
            <person name="Woyke T."/>
            <person name="Bristow J."/>
            <person name="Eisen J."/>
            <person name="Markowitz V."/>
            <person name="Hugenholtz P."/>
            <person name="Kyrpides N."/>
            <person name="Klenk H."/>
            <person name="Cheng J."/>
        </authorList>
    </citation>
    <scope>NUCLEOTIDE SEQUENCE [LARGE SCALE GENOMIC DNA]</scope>
    <source>
        <strain evidence="10">ATCC BAA-798 / YNP1</strain>
    </source>
</reference>
<dbReference type="InterPro" id="IPR036390">
    <property type="entry name" value="WH_DNA-bd_sf"/>
</dbReference>